<protein>
    <submittedName>
        <fullName evidence="2">YcaO-like family protein</fullName>
    </submittedName>
</protein>
<evidence type="ECO:0000313" key="3">
    <source>
        <dbReference type="Proteomes" id="UP000638560"/>
    </source>
</evidence>
<gene>
    <name evidence="2" type="ORF">I0C86_36600</name>
</gene>
<evidence type="ECO:0000313" key="2">
    <source>
        <dbReference type="EMBL" id="MBF9134410.1"/>
    </source>
</evidence>
<dbReference type="Proteomes" id="UP000638560">
    <property type="component" value="Unassembled WGS sequence"/>
</dbReference>
<organism evidence="2 3">
    <name type="scientific">Plantactinospora alkalitolerans</name>
    <dbReference type="NCBI Taxonomy" id="2789879"/>
    <lineage>
        <taxon>Bacteria</taxon>
        <taxon>Bacillati</taxon>
        <taxon>Actinomycetota</taxon>
        <taxon>Actinomycetes</taxon>
        <taxon>Micromonosporales</taxon>
        <taxon>Micromonosporaceae</taxon>
        <taxon>Plantactinospora</taxon>
    </lineage>
</organism>
<accession>A0ABS0H7G1</accession>
<dbReference type="Gene3D" id="3.30.1330.230">
    <property type="match status" value="1"/>
</dbReference>
<dbReference type="InterPro" id="IPR003776">
    <property type="entry name" value="YcaO-like_dom"/>
</dbReference>
<sequence length="441" mass="48175">MRLRDRVVKGGGATHEFPAEVTWERISGHLRRIGVTRMADLTGLDRLGIPVYSAISPRSNDIISVYNGKGVTPLAARTSAAMEALERFSAWLPVRPDAVASYSELSADGRPVLDPREHSFAVVPGYRDDGPISWVEGWDLLNECGVLVPHDAAVYQRRPHERTPYPLTTTNGLAAGNSLEEAICHALCELVERDAMTLAELISHRLSQSLLRTAEARGTTVDVMPLAMRHPRVDLSGTPPGVQSVADRFHQAGLEVRLIRLTSDLGVPTYFATNTEDFGPTMSTTFSGIGTHPNAEVAMMRAITECAQGRAVDIQAMREDLIMPTDPGRFGRPHERSVMLNRHAWIWQDHGDQTDGGTDESLRSDDVLADLRFILDRLSAAGISRAIAVDLSPPGIPVKVVRMIVPGLESWAIDRSKIGARATAAWNAALREVRREPVVAG</sequence>
<dbReference type="EMBL" id="JADPUN010000342">
    <property type="protein sequence ID" value="MBF9134410.1"/>
    <property type="molecule type" value="Genomic_DNA"/>
</dbReference>
<dbReference type="PROSITE" id="PS51664">
    <property type="entry name" value="YCAO"/>
    <property type="match status" value="1"/>
</dbReference>
<dbReference type="PANTHER" id="PTHR37809:SF1">
    <property type="entry name" value="RIBOSOMAL PROTEIN S12 METHYLTHIOTRANSFERASE ACCESSORY FACTOR YCAO"/>
    <property type="match status" value="1"/>
</dbReference>
<reference evidence="2 3" key="1">
    <citation type="submission" date="2020-11" db="EMBL/GenBank/DDBJ databases">
        <title>A novel isolate from a Black sea contaminated sediment with potential to produce alkanes: Plantactinospora alkalitolerans sp. nov.</title>
        <authorList>
            <person name="Carro L."/>
            <person name="Veyisoglu A."/>
            <person name="Guven K."/>
            <person name="Schumann P."/>
            <person name="Klenk H.-P."/>
            <person name="Sahin N."/>
        </authorList>
    </citation>
    <scope>NUCLEOTIDE SEQUENCE [LARGE SCALE GENOMIC DNA]</scope>
    <source>
        <strain evidence="2 3">S1510</strain>
    </source>
</reference>
<comment type="caution">
    <text evidence="2">The sequence shown here is derived from an EMBL/GenBank/DDBJ whole genome shotgun (WGS) entry which is preliminary data.</text>
</comment>
<dbReference type="RefSeq" id="WP_196205887.1">
    <property type="nucleotide sequence ID" value="NZ_JADPUN010000342.1"/>
</dbReference>
<dbReference type="PANTHER" id="PTHR37809">
    <property type="entry name" value="RIBOSOMAL PROTEIN S12 METHYLTHIOTRANSFERASE ACCESSORY FACTOR YCAO"/>
    <property type="match status" value="1"/>
</dbReference>
<proteinExistence type="predicted"/>
<evidence type="ECO:0000259" key="1">
    <source>
        <dbReference type="PROSITE" id="PS51664"/>
    </source>
</evidence>
<feature type="domain" description="YcaO" evidence="1">
    <location>
        <begin position="68"/>
        <end position="441"/>
    </location>
</feature>
<dbReference type="Pfam" id="PF02624">
    <property type="entry name" value="YcaO"/>
    <property type="match status" value="1"/>
</dbReference>
<name>A0ABS0H7G1_9ACTN</name>
<dbReference type="NCBIfam" id="TIGR00702">
    <property type="entry name" value="YcaO-type kinase domain"/>
    <property type="match status" value="2"/>
</dbReference>
<keyword evidence="3" id="KW-1185">Reference proteome</keyword>